<keyword evidence="5" id="KW-0349">Heme</keyword>
<feature type="transmembrane region" description="Helical" evidence="13">
    <location>
        <begin position="150"/>
        <end position="173"/>
    </location>
</feature>
<dbReference type="InterPro" id="IPR016174">
    <property type="entry name" value="Di-haem_cyt_TM"/>
</dbReference>
<feature type="transmembrane region" description="Helical" evidence="13">
    <location>
        <begin position="49"/>
        <end position="72"/>
    </location>
</feature>
<feature type="transmembrane region" description="Helical" evidence="13">
    <location>
        <begin position="98"/>
        <end position="130"/>
    </location>
</feature>
<keyword evidence="3" id="KW-0813">Transport</keyword>
<dbReference type="PANTHER" id="PTHR30529:SF1">
    <property type="entry name" value="CYTOCHROME B561 HOMOLOG 2"/>
    <property type="match status" value="1"/>
</dbReference>
<keyword evidence="7" id="KW-0479">Metal-binding</keyword>
<keyword evidence="6 13" id="KW-0812">Transmembrane</keyword>
<dbReference type="PANTHER" id="PTHR30529">
    <property type="entry name" value="CYTOCHROME B561"/>
    <property type="match status" value="1"/>
</dbReference>
<evidence type="ECO:0000313" key="16">
    <source>
        <dbReference type="Proteomes" id="UP001216674"/>
    </source>
</evidence>
<evidence type="ECO:0000256" key="7">
    <source>
        <dbReference type="ARBA" id="ARBA00022723"/>
    </source>
</evidence>
<organism evidence="15 16">
    <name type="scientific">Cupriavidus basilensis</name>
    <dbReference type="NCBI Taxonomy" id="68895"/>
    <lineage>
        <taxon>Bacteria</taxon>
        <taxon>Pseudomonadati</taxon>
        <taxon>Pseudomonadota</taxon>
        <taxon>Betaproteobacteria</taxon>
        <taxon>Burkholderiales</taxon>
        <taxon>Burkholderiaceae</taxon>
        <taxon>Cupriavidus</taxon>
    </lineage>
</organism>
<keyword evidence="9 13" id="KW-1133">Transmembrane helix</keyword>
<dbReference type="InterPro" id="IPR052168">
    <property type="entry name" value="Cytochrome_b561_oxidase"/>
</dbReference>
<protein>
    <submittedName>
        <fullName evidence="15">Cytochrome b</fullName>
    </submittedName>
</protein>
<sequence>MAPIENSEERYGIIAILLHWSMAILVIGLAALGIYMVMLPDVGFNSEKIVLIIFHKEVGLLVFVLLLVRWVWRATQTMPALDSQLPDWQKIAARSVHLIFYFIIFALPITGWVMSSAAGIPVSFFGIFTLHDFVRHDDLLFHQLIELHRWLGFALVFFIFIHVSAALWHHFVFKDDTLRKMLP</sequence>
<dbReference type="InterPro" id="IPR011577">
    <property type="entry name" value="Cyt_b561_bac/Ni-Hgenase"/>
</dbReference>
<evidence type="ECO:0000256" key="11">
    <source>
        <dbReference type="ARBA" id="ARBA00023136"/>
    </source>
</evidence>
<evidence type="ECO:0000256" key="8">
    <source>
        <dbReference type="ARBA" id="ARBA00022982"/>
    </source>
</evidence>
<evidence type="ECO:0000256" key="6">
    <source>
        <dbReference type="ARBA" id="ARBA00022692"/>
    </source>
</evidence>
<evidence type="ECO:0000259" key="14">
    <source>
        <dbReference type="Pfam" id="PF01292"/>
    </source>
</evidence>
<evidence type="ECO:0000256" key="1">
    <source>
        <dbReference type="ARBA" id="ARBA00001970"/>
    </source>
</evidence>
<keyword evidence="4" id="KW-1003">Cell membrane</keyword>
<keyword evidence="11 13" id="KW-0472">Membrane</keyword>
<evidence type="ECO:0000256" key="12">
    <source>
        <dbReference type="ARBA" id="ARBA00037975"/>
    </source>
</evidence>
<comment type="similarity">
    <text evidence="12">Belongs to the cytochrome b561 family.</text>
</comment>
<comment type="subcellular location">
    <subcellularLocation>
        <location evidence="2">Cell membrane</location>
        <topology evidence="2">Multi-pass membrane protein</topology>
    </subcellularLocation>
</comment>
<dbReference type="EMBL" id="JARJLM010000047">
    <property type="protein sequence ID" value="MDF3831909.1"/>
    <property type="molecule type" value="Genomic_DNA"/>
</dbReference>
<comment type="cofactor">
    <cofactor evidence="1">
        <name>heme b</name>
        <dbReference type="ChEBI" id="CHEBI:60344"/>
    </cofactor>
</comment>
<dbReference type="Pfam" id="PF01292">
    <property type="entry name" value="Ni_hydr_CYTB"/>
    <property type="match status" value="1"/>
</dbReference>
<proteinExistence type="inferred from homology"/>
<evidence type="ECO:0000256" key="2">
    <source>
        <dbReference type="ARBA" id="ARBA00004651"/>
    </source>
</evidence>
<gene>
    <name evidence="15" type="ORF">P3W85_02905</name>
</gene>
<comment type="caution">
    <text evidence="15">The sequence shown here is derived from an EMBL/GenBank/DDBJ whole genome shotgun (WGS) entry which is preliminary data.</text>
</comment>
<feature type="transmembrane region" description="Helical" evidence="13">
    <location>
        <begin position="12"/>
        <end position="37"/>
    </location>
</feature>
<evidence type="ECO:0000256" key="4">
    <source>
        <dbReference type="ARBA" id="ARBA00022475"/>
    </source>
</evidence>
<dbReference type="Proteomes" id="UP001216674">
    <property type="component" value="Unassembled WGS sequence"/>
</dbReference>
<reference evidence="15 16" key="1">
    <citation type="submission" date="2023-03" db="EMBL/GenBank/DDBJ databases">
        <title>Draft assemblies of triclosan tolerant bacteria isolated from returned activated sludge.</title>
        <authorList>
            <person name="Van Hamelsveld S."/>
        </authorList>
    </citation>
    <scope>NUCLEOTIDE SEQUENCE [LARGE SCALE GENOMIC DNA]</scope>
    <source>
        <strain evidence="15 16">GW210010_S58</strain>
    </source>
</reference>
<evidence type="ECO:0000313" key="15">
    <source>
        <dbReference type="EMBL" id="MDF3831909.1"/>
    </source>
</evidence>
<dbReference type="Gene3D" id="1.20.950.20">
    <property type="entry name" value="Transmembrane di-heme cytochromes, Chain C"/>
    <property type="match status" value="1"/>
</dbReference>
<dbReference type="RefSeq" id="WP_276263655.1">
    <property type="nucleotide sequence ID" value="NZ_JARJLM010000047.1"/>
</dbReference>
<evidence type="ECO:0000256" key="10">
    <source>
        <dbReference type="ARBA" id="ARBA00023004"/>
    </source>
</evidence>
<name>A0ABT6AHI3_9BURK</name>
<evidence type="ECO:0000256" key="13">
    <source>
        <dbReference type="SAM" id="Phobius"/>
    </source>
</evidence>
<evidence type="ECO:0000256" key="3">
    <source>
        <dbReference type="ARBA" id="ARBA00022448"/>
    </source>
</evidence>
<keyword evidence="16" id="KW-1185">Reference proteome</keyword>
<dbReference type="SUPFAM" id="SSF81342">
    <property type="entry name" value="Transmembrane di-heme cytochromes"/>
    <property type="match status" value="1"/>
</dbReference>
<keyword evidence="10" id="KW-0408">Iron</keyword>
<evidence type="ECO:0000256" key="5">
    <source>
        <dbReference type="ARBA" id="ARBA00022617"/>
    </source>
</evidence>
<evidence type="ECO:0000256" key="9">
    <source>
        <dbReference type="ARBA" id="ARBA00022989"/>
    </source>
</evidence>
<keyword evidence="8" id="KW-0249">Electron transport</keyword>
<accession>A0ABT6AHI3</accession>
<feature type="domain" description="Cytochrome b561 bacterial/Ni-hydrogenase" evidence="14">
    <location>
        <begin position="10"/>
        <end position="183"/>
    </location>
</feature>